<reference evidence="9 10" key="1">
    <citation type="submission" date="2019-01" db="EMBL/GenBank/DDBJ databases">
        <authorList>
            <person name="Brito A."/>
        </authorList>
    </citation>
    <scope>NUCLEOTIDE SEQUENCE [LARGE SCALE GENOMIC DNA]</scope>
    <source>
        <strain evidence="9">1</strain>
    </source>
</reference>
<dbReference type="Pfam" id="PF02565">
    <property type="entry name" value="RecO_C"/>
    <property type="match status" value="1"/>
</dbReference>
<keyword evidence="10" id="KW-1185">Reference proteome</keyword>
<name>A0A563VPW4_9CYAN</name>
<accession>A0A563VPW4</accession>
<dbReference type="PANTHER" id="PTHR33991:SF1">
    <property type="entry name" value="DNA REPAIR PROTEIN RECO"/>
    <property type="match status" value="1"/>
</dbReference>
<dbReference type="Gene3D" id="2.40.50.140">
    <property type="entry name" value="Nucleic acid-binding proteins"/>
    <property type="match status" value="1"/>
</dbReference>
<evidence type="ECO:0000313" key="9">
    <source>
        <dbReference type="EMBL" id="VEP13508.1"/>
    </source>
</evidence>
<dbReference type="InterPro" id="IPR042242">
    <property type="entry name" value="RecO_C"/>
</dbReference>
<keyword evidence="4 7" id="KW-0233">DNA recombination</keyword>
<feature type="domain" description="DNA replication/recombination mediator RecO N-terminal" evidence="8">
    <location>
        <begin position="7"/>
        <end position="83"/>
    </location>
</feature>
<dbReference type="AlphaFoldDB" id="A0A563VPW4"/>
<dbReference type="HAMAP" id="MF_00201">
    <property type="entry name" value="RecO"/>
    <property type="match status" value="1"/>
</dbReference>
<comment type="function">
    <text evidence="7">Involved in DNA repair and RecF pathway recombination.</text>
</comment>
<dbReference type="PANTHER" id="PTHR33991">
    <property type="entry name" value="DNA REPAIR PROTEIN RECO"/>
    <property type="match status" value="1"/>
</dbReference>
<dbReference type="SUPFAM" id="SSF57863">
    <property type="entry name" value="ArfGap/RecO-like zinc finger"/>
    <property type="match status" value="1"/>
</dbReference>
<dbReference type="InterPro" id="IPR037278">
    <property type="entry name" value="ARFGAP/RecO"/>
</dbReference>
<evidence type="ECO:0000256" key="2">
    <source>
        <dbReference type="ARBA" id="ARBA00021310"/>
    </source>
</evidence>
<evidence type="ECO:0000256" key="7">
    <source>
        <dbReference type="HAMAP-Rule" id="MF_00201"/>
    </source>
</evidence>
<dbReference type="SUPFAM" id="SSF50249">
    <property type="entry name" value="Nucleic acid-binding proteins"/>
    <property type="match status" value="1"/>
</dbReference>
<dbReference type="GO" id="GO:0006310">
    <property type="term" value="P:DNA recombination"/>
    <property type="evidence" value="ECO:0007669"/>
    <property type="project" value="UniProtKB-UniRule"/>
</dbReference>
<evidence type="ECO:0000313" key="10">
    <source>
        <dbReference type="Proteomes" id="UP000320055"/>
    </source>
</evidence>
<dbReference type="EMBL" id="CAACVJ010000113">
    <property type="protein sequence ID" value="VEP13508.1"/>
    <property type="molecule type" value="Genomic_DNA"/>
</dbReference>
<dbReference type="InterPro" id="IPR003717">
    <property type="entry name" value="RecO"/>
</dbReference>
<evidence type="ECO:0000259" key="8">
    <source>
        <dbReference type="Pfam" id="PF11967"/>
    </source>
</evidence>
<dbReference type="Gene3D" id="1.20.1440.120">
    <property type="entry name" value="Recombination protein O, C-terminal domain"/>
    <property type="match status" value="1"/>
</dbReference>
<evidence type="ECO:0000256" key="6">
    <source>
        <dbReference type="ARBA" id="ARBA00033409"/>
    </source>
</evidence>
<keyword evidence="3 7" id="KW-0227">DNA damage</keyword>
<gene>
    <name evidence="7 9" type="primary">recO</name>
    <name evidence="9" type="ORF">H1P_200040</name>
</gene>
<evidence type="ECO:0000256" key="3">
    <source>
        <dbReference type="ARBA" id="ARBA00022763"/>
    </source>
</evidence>
<dbReference type="GO" id="GO:0043590">
    <property type="term" value="C:bacterial nucleoid"/>
    <property type="evidence" value="ECO:0007669"/>
    <property type="project" value="TreeGrafter"/>
</dbReference>
<evidence type="ECO:0000256" key="5">
    <source>
        <dbReference type="ARBA" id="ARBA00023204"/>
    </source>
</evidence>
<comment type="similarity">
    <text evidence="1 7">Belongs to the RecO family.</text>
</comment>
<dbReference type="OrthoDB" id="9797083at2"/>
<dbReference type="NCBIfam" id="TIGR00613">
    <property type="entry name" value="reco"/>
    <property type="match status" value="1"/>
</dbReference>
<protein>
    <recommendedName>
        <fullName evidence="2 7">DNA repair protein RecO</fullName>
    </recommendedName>
    <alternativeName>
        <fullName evidence="6 7">Recombination protein O</fullName>
    </alternativeName>
</protein>
<evidence type="ECO:0000256" key="4">
    <source>
        <dbReference type="ARBA" id="ARBA00023172"/>
    </source>
</evidence>
<dbReference type="InterPro" id="IPR012340">
    <property type="entry name" value="NA-bd_OB-fold"/>
</dbReference>
<dbReference type="Pfam" id="PF11967">
    <property type="entry name" value="RecO_N"/>
    <property type="match status" value="1"/>
</dbReference>
<dbReference type="GO" id="GO:0006302">
    <property type="term" value="P:double-strand break repair"/>
    <property type="evidence" value="ECO:0007669"/>
    <property type="project" value="TreeGrafter"/>
</dbReference>
<sequence>MPDRSSQYKATGIILKGATLKENDRLVTILTPDYGLLKAVAPGAKKIKSRLRGRTELFVINELSIVKGRSLDKIIQADTVYTYPGLSQDIGRLASAQYLGELAVYIAVDEQPQAELYELLNEHLRRIEKLQPQQNVYPNIVQGVFHLLAIAGIAPQVQACCVSNKTVSLNELSDGWRGGFSFDSGGVVFPNQQIETPEDEDSNAPPMTIQYKINAVELGILQHLSKHTLPNPSKLLPSHLKTSLSIDSAWIRIEQILRQYIKHHLGKSIRSANLVDNLYLVEF</sequence>
<dbReference type="Proteomes" id="UP000320055">
    <property type="component" value="Unassembled WGS sequence"/>
</dbReference>
<organism evidence="9 10">
    <name type="scientific">Hyella patelloides LEGE 07179</name>
    <dbReference type="NCBI Taxonomy" id="945734"/>
    <lineage>
        <taxon>Bacteria</taxon>
        <taxon>Bacillati</taxon>
        <taxon>Cyanobacteriota</taxon>
        <taxon>Cyanophyceae</taxon>
        <taxon>Pleurocapsales</taxon>
        <taxon>Hyellaceae</taxon>
        <taxon>Hyella</taxon>
    </lineage>
</organism>
<evidence type="ECO:0000256" key="1">
    <source>
        <dbReference type="ARBA" id="ARBA00007452"/>
    </source>
</evidence>
<dbReference type="InterPro" id="IPR022572">
    <property type="entry name" value="DNA_rep/recomb_RecO_N"/>
</dbReference>
<dbReference type="RefSeq" id="WP_144864530.1">
    <property type="nucleotide sequence ID" value="NZ_LR213781.1"/>
</dbReference>
<proteinExistence type="inferred from homology"/>
<keyword evidence="5 7" id="KW-0234">DNA repair</keyword>